<dbReference type="PANTHER" id="PTHR33048">
    <property type="entry name" value="PTH11-LIKE INTEGRAL MEMBRANE PROTEIN (AFU_ORTHOLOGUE AFUA_5G11245)"/>
    <property type="match status" value="1"/>
</dbReference>
<dbReference type="Proteomes" id="UP000254866">
    <property type="component" value="Unassembled WGS sequence"/>
</dbReference>
<protein>
    <recommendedName>
        <fullName evidence="7">Rhodopsin domain-containing protein</fullName>
    </recommendedName>
</protein>
<dbReference type="GeneID" id="43594167"/>
<feature type="transmembrane region" description="Helical" evidence="6">
    <location>
        <begin position="96"/>
        <end position="114"/>
    </location>
</feature>
<evidence type="ECO:0000256" key="3">
    <source>
        <dbReference type="ARBA" id="ARBA00022989"/>
    </source>
</evidence>
<keyword evidence="3 6" id="KW-1133">Transmembrane helix</keyword>
<dbReference type="OrthoDB" id="5273647at2759"/>
<organism evidence="8 9">
    <name type="scientific">Venustampulla echinocandica</name>
    <dbReference type="NCBI Taxonomy" id="2656787"/>
    <lineage>
        <taxon>Eukaryota</taxon>
        <taxon>Fungi</taxon>
        <taxon>Dikarya</taxon>
        <taxon>Ascomycota</taxon>
        <taxon>Pezizomycotina</taxon>
        <taxon>Leotiomycetes</taxon>
        <taxon>Helotiales</taxon>
        <taxon>Pleuroascaceae</taxon>
        <taxon>Venustampulla</taxon>
    </lineage>
</organism>
<evidence type="ECO:0000313" key="8">
    <source>
        <dbReference type="EMBL" id="RDL41339.1"/>
    </source>
</evidence>
<comment type="similarity">
    <text evidence="5">Belongs to the SAT4 family.</text>
</comment>
<gene>
    <name evidence="8" type="ORF">BP5553_01318</name>
</gene>
<evidence type="ECO:0000256" key="4">
    <source>
        <dbReference type="ARBA" id="ARBA00023136"/>
    </source>
</evidence>
<dbReference type="GO" id="GO:0016020">
    <property type="term" value="C:membrane"/>
    <property type="evidence" value="ECO:0007669"/>
    <property type="project" value="UniProtKB-SubCell"/>
</dbReference>
<feature type="transmembrane region" description="Helical" evidence="6">
    <location>
        <begin position="46"/>
        <end position="67"/>
    </location>
</feature>
<comment type="subcellular location">
    <subcellularLocation>
        <location evidence="1">Membrane</location>
        <topology evidence="1">Multi-pass membrane protein</topology>
    </subcellularLocation>
</comment>
<feature type="transmembrane region" description="Helical" evidence="6">
    <location>
        <begin position="169"/>
        <end position="192"/>
    </location>
</feature>
<dbReference type="RefSeq" id="XP_031873995.1">
    <property type="nucleotide sequence ID" value="XM_032009941.1"/>
</dbReference>
<evidence type="ECO:0000259" key="7">
    <source>
        <dbReference type="Pfam" id="PF20684"/>
    </source>
</evidence>
<accession>A0A370U0N3</accession>
<evidence type="ECO:0000256" key="5">
    <source>
        <dbReference type="ARBA" id="ARBA00038359"/>
    </source>
</evidence>
<feature type="transmembrane region" description="Helical" evidence="6">
    <location>
        <begin position="204"/>
        <end position="223"/>
    </location>
</feature>
<sequence length="356" mass="39221">MAGDPLPSGGIAIIVVNTVFLVLAFVAVIARFYARYLQRKQIATDDYLIVAGLFFTVATVGIGYSLVLDGGAGRHMEDATPEQIAMALKLFVPAPLLWAIATTFVKLSILFFYISIFTMPRLRSAVYVVIAVSVALVVVVILESFLLCRPFEYTWNRTIPGVCGDTQKAYLSVAIVNLAIDLSIVALPMPVLWSLKMAKKKKMAISAILCLGLCICAITAARIQSVLNLDPMDFTYTVVEDTIFGGLELELGIINACLPILRPLFSKAFGSNSALASIWTRKTENDSTDKSKTNWSSQKESKRFHRLNDDTYPLTDLTTTTIYANNDVESQVEQGRDVMIKKDVHVYTTNSHPMGR</sequence>
<dbReference type="PANTHER" id="PTHR33048:SF57">
    <property type="entry name" value="INTEGRAL MEMBRANE PROTEIN-RELATED"/>
    <property type="match status" value="1"/>
</dbReference>
<evidence type="ECO:0000256" key="6">
    <source>
        <dbReference type="SAM" id="Phobius"/>
    </source>
</evidence>
<feature type="domain" description="Rhodopsin" evidence="7">
    <location>
        <begin position="30"/>
        <end position="267"/>
    </location>
</feature>
<evidence type="ECO:0000256" key="1">
    <source>
        <dbReference type="ARBA" id="ARBA00004141"/>
    </source>
</evidence>
<keyword evidence="2 6" id="KW-0812">Transmembrane</keyword>
<keyword evidence="4 6" id="KW-0472">Membrane</keyword>
<feature type="transmembrane region" description="Helical" evidence="6">
    <location>
        <begin position="126"/>
        <end position="147"/>
    </location>
</feature>
<dbReference type="InterPro" id="IPR049326">
    <property type="entry name" value="Rhodopsin_dom_fungi"/>
</dbReference>
<feature type="transmembrane region" description="Helical" evidence="6">
    <location>
        <begin position="12"/>
        <end position="34"/>
    </location>
</feature>
<evidence type="ECO:0000313" key="9">
    <source>
        <dbReference type="Proteomes" id="UP000254866"/>
    </source>
</evidence>
<dbReference type="AlphaFoldDB" id="A0A370U0N3"/>
<comment type="caution">
    <text evidence="8">The sequence shown here is derived from an EMBL/GenBank/DDBJ whole genome shotgun (WGS) entry which is preliminary data.</text>
</comment>
<dbReference type="EMBL" id="NPIC01000001">
    <property type="protein sequence ID" value="RDL41339.1"/>
    <property type="molecule type" value="Genomic_DNA"/>
</dbReference>
<name>A0A370U0N3_9HELO</name>
<proteinExistence type="inferred from homology"/>
<dbReference type="InterPro" id="IPR052337">
    <property type="entry name" value="SAT4-like"/>
</dbReference>
<reference evidence="8 9" key="1">
    <citation type="journal article" date="2018" name="IMA Fungus">
        <title>IMA Genome-F 9: Draft genome sequence of Annulohypoxylon stygium, Aspergillus mulundensis, Berkeleyomyces basicola (syn. Thielaviopsis basicola), Ceratocystis smalleyi, two Cercospora beticola strains, Coleophoma cylindrospora, Fusarium fracticaudum, Phialophora cf. hyalina, and Morchella septimelata.</title>
        <authorList>
            <person name="Wingfield B.D."/>
            <person name="Bills G.F."/>
            <person name="Dong Y."/>
            <person name="Huang W."/>
            <person name="Nel W.J."/>
            <person name="Swalarsk-Parry B.S."/>
            <person name="Vaghefi N."/>
            <person name="Wilken P.M."/>
            <person name="An Z."/>
            <person name="de Beer Z.W."/>
            <person name="De Vos L."/>
            <person name="Chen L."/>
            <person name="Duong T.A."/>
            <person name="Gao Y."/>
            <person name="Hammerbacher A."/>
            <person name="Kikkert J.R."/>
            <person name="Li Y."/>
            <person name="Li H."/>
            <person name="Li K."/>
            <person name="Li Q."/>
            <person name="Liu X."/>
            <person name="Ma X."/>
            <person name="Naidoo K."/>
            <person name="Pethybridge S.J."/>
            <person name="Sun J."/>
            <person name="Steenkamp E.T."/>
            <person name="van der Nest M.A."/>
            <person name="van Wyk S."/>
            <person name="Wingfield M.J."/>
            <person name="Xiong C."/>
            <person name="Yue Q."/>
            <person name="Zhang X."/>
        </authorList>
    </citation>
    <scope>NUCLEOTIDE SEQUENCE [LARGE SCALE GENOMIC DNA]</scope>
    <source>
        <strain evidence="8 9">BP 5553</strain>
    </source>
</reference>
<evidence type="ECO:0000256" key="2">
    <source>
        <dbReference type="ARBA" id="ARBA00022692"/>
    </source>
</evidence>
<keyword evidence="9" id="KW-1185">Reference proteome</keyword>
<dbReference type="Pfam" id="PF20684">
    <property type="entry name" value="Fung_rhodopsin"/>
    <property type="match status" value="1"/>
</dbReference>